<evidence type="ECO:0000313" key="4">
    <source>
        <dbReference type="EMBL" id="VDM03249.1"/>
    </source>
</evidence>
<organism evidence="3">
    <name type="scientific">Schistocephalus solidus</name>
    <name type="common">Tapeworm</name>
    <dbReference type="NCBI Taxonomy" id="70667"/>
    <lineage>
        <taxon>Eukaryota</taxon>
        <taxon>Metazoa</taxon>
        <taxon>Spiralia</taxon>
        <taxon>Lophotrochozoa</taxon>
        <taxon>Platyhelminthes</taxon>
        <taxon>Cestoda</taxon>
        <taxon>Eucestoda</taxon>
        <taxon>Diphyllobothriidea</taxon>
        <taxon>Diphyllobothriidae</taxon>
        <taxon>Schistocephalus</taxon>
    </lineage>
</organism>
<dbReference type="InterPro" id="IPR036380">
    <property type="entry name" value="Isochorismatase-like_sf"/>
</dbReference>
<keyword evidence="5" id="KW-1185">Reference proteome</keyword>
<dbReference type="CDD" id="cd01012">
    <property type="entry name" value="YcaC_related"/>
    <property type="match status" value="1"/>
</dbReference>
<reference evidence="4 5" key="3">
    <citation type="submission" date="2018-11" db="EMBL/GenBank/DDBJ databases">
        <authorList>
            <consortium name="Pathogen Informatics"/>
        </authorList>
    </citation>
    <scope>NUCLEOTIDE SEQUENCE [LARGE SCALE GENOMIC DNA]</scope>
    <source>
        <strain evidence="4 5">NST_G2</strain>
    </source>
</reference>
<evidence type="ECO:0000259" key="2">
    <source>
        <dbReference type="Pfam" id="PF00857"/>
    </source>
</evidence>
<dbReference type="EMBL" id="GEEE01021813">
    <property type="protein sequence ID" value="JAP41412.1"/>
    <property type="molecule type" value="Transcribed_RNA"/>
</dbReference>
<dbReference type="PANTHER" id="PTHR14119">
    <property type="entry name" value="HYDROLASE"/>
    <property type="match status" value="1"/>
</dbReference>
<reference evidence="6" key="2">
    <citation type="submission" date="2016-06" db="UniProtKB">
        <authorList>
            <consortium name="WormBaseParasite"/>
        </authorList>
    </citation>
    <scope>IDENTIFICATION</scope>
</reference>
<dbReference type="Proteomes" id="UP000275846">
    <property type="component" value="Unassembled WGS sequence"/>
</dbReference>
<dbReference type="EMBL" id="GEEE01012714">
    <property type="protein sequence ID" value="JAP50511.1"/>
    <property type="molecule type" value="Transcribed_RNA"/>
</dbReference>
<proteinExistence type="inferred from homology"/>
<comment type="similarity">
    <text evidence="1">Belongs to the isochorismatase family.</text>
</comment>
<accession>A0A0X3P0E7</accession>
<dbReference type="FunFam" id="3.40.50.850:FF:000001">
    <property type="entry name" value="Isochorismatase domain-containing protein 1"/>
    <property type="match status" value="1"/>
</dbReference>
<sequence length="205" mass="22369">MSAISRVGRLVLPRTALLVCDLQEKFRPAIAHFDAIVNVSSRLIQAARILQMQTIVTEMNPKGLGPTVQELGDLSGIPVFPKMTFSMVVEGVEKALELGIKIDSVLLCGIETHVCVQQTALDLRQRGIDVYCVADAVSSRNMVDRIMAFERMRQSGVYVTTSEAAILSLLSGADHPLFRAVQKLIIPPAPDSGLLSLDDGREKKQ</sequence>
<dbReference type="SUPFAM" id="SSF52499">
    <property type="entry name" value="Isochorismatase-like hydrolases"/>
    <property type="match status" value="1"/>
</dbReference>
<dbReference type="OrthoDB" id="269496at2759"/>
<protein>
    <submittedName>
        <fullName evidence="3 6">Isochorismatase domain-containing protein 2</fullName>
    </submittedName>
</protein>
<dbReference type="STRING" id="70667.A0A0X3P0E7"/>
<evidence type="ECO:0000256" key="1">
    <source>
        <dbReference type="ARBA" id="ARBA00006336"/>
    </source>
</evidence>
<dbReference type="InterPro" id="IPR000868">
    <property type="entry name" value="Isochorismatase-like_dom"/>
</dbReference>
<dbReference type="AlphaFoldDB" id="A0A0X3P0E7"/>
<dbReference type="Pfam" id="PF00857">
    <property type="entry name" value="Isochorismatase"/>
    <property type="match status" value="1"/>
</dbReference>
<dbReference type="WBParaSite" id="SSLN_0001751001-mRNA-1">
    <property type="protein sequence ID" value="SSLN_0001751001-mRNA-1"/>
    <property type="gene ID" value="SSLN_0001751001"/>
</dbReference>
<reference evidence="3" key="1">
    <citation type="submission" date="2016-01" db="EMBL/GenBank/DDBJ databases">
        <title>Reference transcriptome for the parasite Schistocephalus solidus: insights into the molecular evolution of parasitism.</title>
        <authorList>
            <person name="Hebert F.O."/>
            <person name="Grambauer S."/>
            <person name="Barber I."/>
            <person name="Landry C.R."/>
            <person name="Aubin-Horth N."/>
        </authorList>
    </citation>
    <scope>NUCLEOTIDE SEQUENCE</scope>
</reference>
<name>A0A0X3P0E7_SCHSO</name>
<dbReference type="Gene3D" id="3.40.50.850">
    <property type="entry name" value="Isochorismatase-like"/>
    <property type="match status" value="1"/>
</dbReference>
<dbReference type="PANTHER" id="PTHR14119:SF3">
    <property type="entry name" value="ISOCHORISMATASE DOMAIN-CONTAINING PROTEIN 2"/>
    <property type="match status" value="1"/>
</dbReference>
<evidence type="ECO:0000313" key="5">
    <source>
        <dbReference type="Proteomes" id="UP000275846"/>
    </source>
</evidence>
<feature type="domain" description="Isochorismatase-like" evidence="2">
    <location>
        <begin position="15"/>
        <end position="163"/>
    </location>
</feature>
<evidence type="ECO:0000313" key="3">
    <source>
        <dbReference type="EMBL" id="JAP41412.1"/>
    </source>
</evidence>
<evidence type="ECO:0000313" key="6">
    <source>
        <dbReference type="WBParaSite" id="SSLN_0001751001-mRNA-1"/>
    </source>
</evidence>
<dbReference type="EMBL" id="UYSU01041630">
    <property type="protein sequence ID" value="VDM03249.1"/>
    <property type="molecule type" value="Genomic_DNA"/>
</dbReference>
<gene>
    <name evidence="3" type="primary">ISOC2</name>
    <name evidence="4" type="ORF">SSLN_LOCUS16863</name>
    <name evidence="3" type="ORF">TR137762</name>
</gene>
<dbReference type="InterPro" id="IPR050993">
    <property type="entry name" value="Isochorismatase_domain"/>
</dbReference>